<keyword evidence="2" id="KW-0813">Transport</keyword>
<feature type="transmembrane region" description="Helical" evidence="8">
    <location>
        <begin position="332"/>
        <end position="352"/>
    </location>
</feature>
<proteinExistence type="predicted"/>
<organism evidence="10 11">
    <name type="scientific">Rhododendron griersonianum</name>
    <dbReference type="NCBI Taxonomy" id="479676"/>
    <lineage>
        <taxon>Eukaryota</taxon>
        <taxon>Viridiplantae</taxon>
        <taxon>Streptophyta</taxon>
        <taxon>Embryophyta</taxon>
        <taxon>Tracheophyta</taxon>
        <taxon>Spermatophyta</taxon>
        <taxon>Magnoliopsida</taxon>
        <taxon>eudicotyledons</taxon>
        <taxon>Gunneridae</taxon>
        <taxon>Pentapetalae</taxon>
        <taxon>asterids</taxon>
        <taxon>Ericales</taxon>
        <taxon>Ericaceae</taxon>
        <taxon>Ericoideae</taxon>
        <taxon>Rhodoreae</taxon>
        <taxon>Rhododendron</taxon>
    </lineage>
</organism>
<feature type="domain" description="Amino acid transporter transmembrane" evidence="9">
    <location>
        <begin position="227"/>
        <end position="411"/>
    </location>
</feature>
<reference evidence="10 11" key="1">
    <citation type="submission" date="2020-08" db="EMBL/GenBank/DDBJ databases">
        <title>Plant Genome Project.</title>
        <authorList>
            <person name="Zhang R.-G."/>
        </authorList>
    </citation>
    <scope>NUCLEOTIDE SEQUENCE [LARGE SCALE GENOMIC DNA]</scope>
    <source>
        <strain evidence="10">WSP0</strain>
        <tissue evidence="10">Leaf</tissue>
    </source>
</reference>
<protein>
    <recommendedName>
        <fullName evidence="9">Amino acid transporter transmembrane domain-containing protein</fullName>
    </recommendedName>
</protein>
<feature type="transmembrane region" description="Helical" evidence="8">
    <location>
        <begin position="388"/>
        <end position="411"/>
    </location>
</feature>
<dbReference type="Pfam" id="PF01490">
    <property type="entry name" value="Aa_trans"/>
    <property type="match status" value="2"/>
</dbReference>
<dbReference type="GO" id="GO:0006865">
    <property type="term" value="P:amino acid transport"/>
    <property type="evidence" value="ECO:0007669"/>
    <property type="project" value="UniProtKB-KW"/>
</dbReference>
<feature type="transmembrane region" description="Helical" evidence="8">
    <location>
        <begin position="238"/>
        <end position="259"/>
    </location>
</feature>
<evidence type="ECO:0000256" key="1">
    <source>
        <dbReference type="ARBA" id="ARBA00004370"/>
    </source>
</evidence>
<sequence>MASLHPSSKAVHEEEDLNHVPPQEKELDAGALFVLKSKGSWIHSGYHLTTSIVAPALLSLPYAFASLGWASGIMCLVVGAVVTFYSYNLISLVLEHHAELGHRHLRFRDMAHDILAQIPSFHSLRHINLVSLVLSLAYSACATAGSIYIGSSSKGPEKDYSLSANTETRVFGIFNAIAIIATTFGNGIIPEIQVSIITINHSFRESYCLFHSFSQPLVSRPGATLAPPVKGKMFKGLCVCYAVLIATFFCVAISGYWAFGNQSEGLILSNFLDQDGNALVPKGFILITNLFTILQLSAVSVVYLQPTNEVLERTFADPQSGEFSTRNVIPRLISRSLSVIIATTIAAMLPFFGDINAMIGAFGFLPLDFVLPVVFYNLTFKPSKRSPIFWLNVSIAAVFSAMGVIAAVAAVRQISLDAKTYRLFANV</sequence>
<feature type="transmembrane region" description="Helical" evidence="8">
    <location>
        <begin position="358"/>
        <end position="376"/>
    </location>
</feature>
<feature type="domain" description="Amino acid transporter transmembrane" evidence="9">
    <location>
        <begin position="38"/>
        <end position="113"/>
    </location>
</feature>
<accession>A0AAV6HT41</accession>
<dbReference type="Proteomes" id="UP000823749">
    <property type="component" value="Chromosome 13"/>
</dbReference>
<evidence type="ECO:0000256" key="4">
    <source>
        <dbReference type="ARBA" id="ARBA00022970"/>
    </source>
</evidence>
<evidence type="ECO:0000259" key="9">
    <source>
        <dbReference type="Pfam" id="PF01490"/>
    </source>
</evidence>
<dbReference type="AlphaFoldDB" id="A0AAV6HT41"/>
<feature type="transmembrane region" description="Helical" evidence="8">
    <location>
        <begin position="170"/>
        <end position="189"/>
    </location>
</feature>
<evidence type="ECO:0000313" key="11">
    <source>
        <dbReference type="Proteomes" id="UP000823749"/>
    </source>
</evidence>
<dbReference type="EMBL" id="JACTNZ010000013">
    <property type="protein sequence ID" value="KAG5515706.1"/>
    <property type="molecule type" value="Genomic_DNA"/>
</dbReference>
<feature type="transmembrane region" description="Helical" evidence="8">
    <location>
        <begin position="70"/>
        <end position="94"/>
    </location>
</feature>
<gene>
    <name evidence="10" type="ORF">RHGRI_036678</name>
</gene>
<comment type="caution">
    <text evidence="10">The sequence shown here is derived from an EMBL/GenBank/DDBJ whole genome shotgun (WGS) entry which is preliminary data.</text>
</comment>
<evidence type="ECO:0000256" key="5">
    <source>
        <dbReference type="ARBA" id="ARBA00022989"/>
    </source>
</evidence>
<comment type="subcellular location">
    <subcellularLocation>
        <location evidence="1">Membrane</location>
    </subcellularLocation>
</comment>
<evidence type="ECO:0000256" key="6">
    <source>
        <dbReference type="ARBA" id="ARBA00023136"/>
    </source>
</evidence>
<feature type="transmembrane region" description="Helical" evidence="8">
    <location>
        <begin position="129"/>
        <end position="150"/>
    </location>
</feature>
<keyword evidence="4" id="KW-0029">Amino-acid transport</keyword>
<keyword evidence="5 8" id="KW-1133">Transmembrane helix</keyword>
<feature type="region of interest" description="Disordered" evidence="7">
    <location>
        <begin position="1"/>
        <end position="21"/>
    </location>
</feature>
<keyword evidence="3 8" id="KW-0812">Transmembrane</keyword>
<dbReference type="PANTHER" id="PTHR48017">
    <property type="entry name" value="OS05G0424000 PROTEIN-RELATED"/>
    <property type="match status" value="1"/>
</dbReference>
<evidence type="ECO:0000256" key="2">
    <source>
        <dbReference type="ARBA" id="ARBA00022448"/>
    </source>
</evidence>
<dbReference type="GO" id="GO:0016020">
    <property type="term" value="C:membrane"/>
    <property type="evidence" value="ECO:0007669"/>
    <property type="project" value="UniProtKB-SubCell"/>
</dbReference>
<dbReference type="InterPro" id="IPR013057">
    <property type="entry name" value="AA_transpt_TM"/>
</dbReference>
<evidence type="ECO:0000256" key="8">
    <source>
        <dbReference type="SAM" id="Phobius"/>
    </source>
</evidence>
<evidence type="ECO:0000313" key="10">
    <source>
        <dbReference type="EMBL" id="KAG5515706.1"/>
    </source>
</evidence>
<keyword evidence="6 8" id="KW-0472">Membrane</keyword>
<keyword evidence="11" id="KW-1185">Reference proteome</keyword>
<evidence type="ECO:0000256" key="3">
    <source>
        <dbReference type="ARBA" id="ARBA00022692"/>
    </source>
</evidence>
<evidence type="ECO:0000256" key="7">
    <source>
        <dbReference type="SAM" id="MobiDB-lite"/>
    </source>
</evidence>
<name>A0AAV6HT41_9ERIC</name>
<feature type="transmembrane region" description="Helical" evidence="8">
    <location>
        <begin position="279"/>
        <end position="304"/>
    </location>
</feature>